<dbReference type="Pfam" id="PF04339">
    <property type="entry name" value="FemAB_like"/>
    <property type="match status" value="1"/>
</dbReference>
<evidence type="ECO:0000313" key="1">
    <source>
        <dbReference type="EMBL" id="EMG08325.1"/>
    </source>
</evidence>
<dbReference type="Proteomes" id="UP000011776">
    <property type="component" value="Unassembled WGS sequence"/>
</dbReference>
<dbReference type="PANTHER" id="PTHR47017:SF1">
    <property type="entry name" value="ACYL-COA"/>
    <property type="match status" value="1"/>
</dbReference>
<organism evidence="1 2">
    <name type="scientific">Leptospira interrogans serovar Grippotyphosa str. LT2186</name>
    <dbReference type="NCBI Taxonomy" id="1001599"/>
    <lineage>
        <taxon>Bacteria</taxon>
        <taxon>Pseudomonadati</taxon>
        <taxon>Spirochaetota</taxon>
        <taxon>Spirochaetia</taxon>
        <taxon>Leptospirales</taxon>
        <taxon>Leptospiraceae</taxon>
        <taxon>Leptospira</taxon>
    </lineage>
</organism>
<accession>M3H6J1</accession>
<evidence type="ECO:0000313" key="2">
    <source>
        <dbReference type="Proteomes" id="UP000011776"/>
    </source>
</evidence>
<proteinExistence type="predicted"/>
<gene>
    <name evidence="1" type="ORF">LEP1GSC151_3315</name>
</gene>
<sequence>MDSDSLNGVEFLDSISSISKEEWNRISDPKSPFLEYDFLRSLEVSGCIGPSTSWIQKYCVLWKENRFSAMIPFF</sequence>
<reference evidence="1 2" key="1">
    <citation type="submission" date="2013-02" db="EMBL/GenBank/DDBJ databases">
        <authorList>
            <person name="Harkins D.M."/>
            <person name="Durkin A.S."/>
            <person name="Brinkac L.M."/>
            <person name="Haft D.H."/>
            <person name="Selengut J.D."/>
            <person name="Sanka R."/>
            <person name="DePew J."/>
            <person name="Purushe J."/>
            <person name="Tulsiani S.M."/>
            <person name="Graham G.C."/>
            <person name="Burns M.-A."/>
            <person name="Dohnt M.F."/>
            <person name="Smythe L.D."/>
            <person name="McKay D.B."/>
            <person name="Craig S.B."/>
            <person name="Vinetz J.M."/>
            <person name="Sutton G.G."/>
            <person name="Nierman W.C."/>
            <person name="Fouts D.E."/>
        </authorList>
    </citation>
    <scope>NUCLEOTIDE SEQUENCE [LARGE SCALE GENOMIC DNA]</scope>
    <source>
        <strain evidence="1 2">LT2186</strain>
    </source>
</reference>
<dbReference type="PANTHER" id="PTHR47017">
    <property type="entry name" value="ACYL-COA"/>
    <property type="match status" value="1"/>
</dbReference>
<dbReference type="AlphaFoldDB" id="M3H6J1"/>
<dbReference type="InterPro" id="IPR007434">
    <property type="entry name" value="FemAB-like"/>
</dbReference>
<dbReference type="EMBL" id="AFME02000394">
    <property type="protein sequence ID" value="EMG08325.1"/>
    <property type="molecule type" value="Genomic_DNA"/>
</dbReference>
<dbReference type="BioCyc" id="LINT1001599:G11K9-4694-MONOMER"/>
<comment type="caution">
    <text evidence="1">The sequence shown here is derived from an EMBL/GenBank/DDBJ whole genome shotgun (WGS) entry which is preliminary data.</text>
</comment>
<protein>
    <submittedName>
        <fullName evidence="1">PF04339 domain protein</fullName>
    </submittedName>
</protein>
<name>M3H6J1_LEPIR</name>